<comment type="catalytic activity">
    <reaction evidence="1 5">
        <text>uridine(55) in tRNA = pseudouridine(55) in tRNA</text>
        <dbReference type="Rhea" id="RHEA:42532"/>
        <dbReference type="Rhea" id="RHEA-COMP:10101"/>
        <dbReference type="Rhea" id="RHEA-COMP:10102"/>
        <dbReference type="ChEBI" id="CHEBI:65314"/>
        <dbReference type="ChEBI" id="CHEBI:65315"/>
        <dbReference type="EC" id="5.4.99.25"/>
    </reaction>
</comment>
<dbReference type="Pfam" id="PF16198">
    <property type="entry name" value="TruB_C_2"/>
    <property type="match status" value="1"/>
</dbReference>
<dbReference type="PANTHER" id="PTHR13767">
    <property type="entry name" value="TRNA-PSEUDOURIDINE SYNTHASE"/>
    <property type="match status" value="1"/>
</dbReference>
<evidence type="ECO:0000313" key="8">
    <source>
        <dbReference type="EMBL" id="KRM06754.1"/>
    </source>
</evidence>
<dbReference type="Proteomes" id="UP000051307">
    <property type="component" value="Unassembled WGS sequence"/>
</dbReference>
<dbReference type="GO" id="GO:1990481">
    <property type="term" value="P:mRNA pseudouridine synthesis"/>
    <property type="evidence" value="ECO:0007669"/>
    <property type="project" value="TreeGrafter"/>
</dbReference>
<feature type="domain" description="Pseudouridine synthase II N-terminal" evidence="6">
    <location>
        <begin position="24"/>
        <end position="180"/>
    </location>
</feature>
<proteinExistence type="inferred from homology"/>
<keyword evidence="4 5" id="KW-0413">Isomerase</keyword>
<evidence type="ECO:0000256" key="5">
    <source>
        <dbReference type="HAMAP-Rule" id="MF_01080"/>
    </source>
</evidence>
<sequence>MLNGILVIDKDKDMTSADVVYHLRRALHIRKIGHAGTLDPEVTGVLPIAIGQATKLIELMHTRPKKYEGKGLFGYATDSYDATGTVLKEEKLDHPFTAEEIQAGMDSFKGEIEQVPPIYSAVKVNGKHLYEYAREGIAVERPKRTVDIYDYRLVDEPVFDEDKGQESFGFEIECSKGTYVRSLVNDLGEKLGKPAVMTELRRTASSGFDITQAVKLSEIEANPEKASELIQPIDAFFTNYETIDLSDDQWKKVQNGAWIKLETDAKKVALRYNKKVRAIYENKGRLYCPDLMLLQNE</sequence>
<evidence type="ECO:0000259" key="7">
    <source>
        <dbReference type="Pfam" id="PF16198"/>
    </source>
</evidence>
<evidence type="ECO:0000256" key="4">
    <source>
        <dbReference type="ARBA" id="ARBA00023235"/>
    </source>
</evidence>
<dbReference type="AlphaFoldDB" id="A0A0R1VMF3"/>
<dbReference type="HAMAP" id="MF_01080">
    <property type="entry name" value="TruB_bact"/>
    <property type="match status" value="1"/>
</dbReference>
<dbReference type="CDD" id="cd02573">
    <property type="entry name" value="PseudoU_synth_EcTruB"/>
    <property type="match status" value="1"/>
</dbReference>
<accession>A0A0R1VMF3</accession>
<dbReference type="GO" id="GO:0031119">
    <property type="term" value="P:tRNA pseudouridine synthesis"/>
    <property type="evidence" value="ECO:0007669"/>
    <property type="project" value="UniProtKB-UniRule"/>
</dbReference>
<evidence type="ECO:0000313" key="9">
    <source>
        <dbReference type="Proteomes" id="UP000051307"/>
    </source>
</evidence>
<evidence type="ECO:0000259" key="6">
    <source>
        <dbReference type="Pfam" id="PF01509"/>
    </source>
</evidence>
<reference evidence="8 9" key="1">
    <citation type="journal article" date="2015" name="Genome Announc.">
        <title>Expanding the biotechnology potential of lactobacilli through comparative genomics of 213 strains and associated genera.</title>
        <authorList>
            <person name="Sun Z."/>
            <person name="Harris H.M."/>
            <person name="McCann A."/>
            <person name="Guo C."/>
            <person name="Argimon S."/>
            <person name="Zhang W."/>
            <person name="Yang X."/>
            <person name="Jeffery I.B."/>
            <person name="Cooney J.C."/>
            <person name="Kagawa T.F."/>
            <person name="Liu W."/>
            <person name="Song Y."/>
            <person name="Salvetti E."/>
            <person name="Wrobel A."/>
            <person name="Rasinkangas P."/>
            <person name="Parkhill J."/>
            <person name="Rea M.C."/>
            <person name="O'Sullivan O."/>
            <person name="Ritari J."/>
            <person name="Douillard F.P."/>
            <person name="Paul Ross R."/>
            <person name="Yang R."/>
            <person name="Briner A.E."/>
            <person name="Felis G.E."/>
            <person name="de Vos W.M."/>
            <person name="Barrangou R."/>
            <person name="Klaenhammer T.R."/>
            <person name="Caufield P.W."/>
            <person name="Cui Y."/>
            <person name="Zhang H."/>
            <person name="O'Toole P.W."/>
        </authorList>
    </citation>
    <scope>NUCLEOTIDE SEQUENCE [LARGE SCALE GENOMIC DNA]</scope>
    <source>
        <strain evidence="8 9">DSM 16761</strain>
    </source>
</reference>
<dbReference type="Pfam" id="PF01509">
    <property type="entry name" value="TruB_N"/>
    <property type="match status" value="1"/>
</dbReference>
<dbReference type="GO" id="GO:0003723">
    <property type="term" value="F:RNA binding"/>
    <property type="evidence" value="ECO:0007669"/>
    <property type="project" value="InterPro"/>
</dbReference>
<dbReference type="InterPro" id="IPR002501">
    <property type="entry name" value="PsdUridine_synth_N"/>
</dbReference>
<dbReference type="SUPFAM" id="SSF55120">
    <property type="entry name" value="Pseudouridine synthase"/>
    <property type="match status" value="1"/>
</dbReference>
<organism evidence="8 9">
    <name type="scientific">Lactobacillus kitasatonis DSM 16761 = JCM 1039</name>
    <dbReference type="NCBI Taxonomy" id="1423767"/>
    <lineage>
        <taxon>Bacteria</taxon>
        <taxon>Bacillati</taxon>
        <taxon>Bacillota</taxon>
        <taxon>Bacilli</taxon>
        <taxon>Lactobacillales</taxon>
        <taxon>Lactobacillaceae</taxon>
        <taxon>Lactobacillus</taxon>
    </lineage>
</organism>
<dbReference type="RefSeq" id="WP_025014974.1">
    <property type="nucleotide sequence ID" value="NZ_AZFU01000004.1"/>
</dbReference>
<dbReference type="InterPro" id="IPR014780">
    <property type="entry name" value="tRNA_psdUridine_synth_TruB"/>
</dbReference>
<feature type="active site" description="Nucleophile" evidence="5">
    <location>
        <position position="39"/>
    </location>
</feature>
<comment type="function">
    <text evidence="5">Responsible for synthesis of pseudouridine from uracil-55 in the psi GC loop of transfer RNAs.</text>
</comment>
<keyword evidence="3 5" id="KW-0819">tRNA processing</keyword>
<dbReference type="eggNOG" id="COG0130">
    <property type="taxonomic scope" value="Bacteria"/>
</dbReference>
<comment type="similarity">
    <text evidence="2 5">Belongs to the pseudouridine synthase TruB family. Type 1 subfamily.</text>
</comment>
<dbReference type="PANTHER" id="PTHR13767:SF2">
    <property type="entry name" value="PSEUDOURIDYLATE SYNTHASE TRUB1"/>
    <property type="match status" value="1"/>
</dbReference>
<dbReference type="OrthoDB" id="9802309at2"/>
<evidence type="ECO:0000256" key="3">
    <source>
        <dbReference type="ARBA" id="ARBA00022694"/>
    </source>
</evidence>
<dbReference type="EMBL" id="AZFU01000004">
    <property type="protein sequence ID" value="KRM06754.1"/>
    <property type="molecule type" value="Genomic_DNA"/>
</dbReference>
<comment type="caution">
    <text evidence="8">The sequence shown here is derived from an EMBL/GenBank/DDBJ whole genome shotgun (WGS) entry which is preliminary data.</text>
</comment>
<evidence type="ECO:0000256" key="1">
    <source>
        <dbReference type="ARBA" id="ARBA00000385"/>
    </source>
</evidence>
<dbReference type="Gene3D" id="3.30.2350.10">
    <property type="entry name" value="Pseudouridine synthase"/>
    <property type="match status" value="1"/>
</dbReference>
<feature type="domain" description="tRNA pseudouridylate synthase B C-terminal" evidence="7">
    <location>
        <begin position="181"/>
        <end position="236"/>
    </location>
</feature>
<dbReference type="EC" id="5.4.99.25" evidence="5"/>
<gene>
    <name evidence="5" type="primary">truB</name>
    <name evidence="8" type="ORF">FC59_GL001672</name>
</gene>
<dbReference type="InterPro" id="IPR020103">
    <property type="entry name" value="PsdUridine_synth_cat_dom_sf"/>
</dbReference>
<evidence type="ECO:0000256" key="2">
    <source>
        <dbReference type="ARBA" id="ARBA00005642"/>
    </source>
</evidence>
<dbReference type="FunFam" id="3.30.2350.10:FF:000011">
    <property type="entry name" value="tRNA pseudouridine synthase B"/>
    <property type="match status" value="1"/>
</dbReference>
<dbReference type="PATRIC" id="fig|1423767.3.peg.1734"/>
<dbReference type="GO" id="GO:0160148">
    <property type="term" value="F:tRNA pseudouridine(55) synthase activity"/>
    <property type="evidence" value="ECO:0007669"/>
    <property type="project" value="UniProtKB-EC"/>
</dbReference>
<dbReference type="NCBIfam" id="TIGR00431">
    <property type="entry name" value="TruB"/>
    <property type="match status" value="1"/>
</dbReference>
<protein>
    <recommendedName>
        <fullName evidence="5">tRNA pseudouridine synthase B</fullName>
        <ecNumber evidence="5">5.4.99.25</ecNumber>
    </recommendedName>
    <alternativeName>
        <fullName evidence="5">tRNA pseudouridine(55) synthase</fullName>
        <shortName evidence="5">Psi55 synthase</shortName>
    </alternativeName>
    <alternativeName>
        <fullName evidence="5">tRNA pseudouridylate synthase</fullName>
    </alternativeName>
    <alternativeName>
        <fullName evidence="5">tRNA-uridine isomerase</fullName>
    </alternativeName>
</protein>
<dbReference type="InterPro" id="IPR032819">
    <property type="entry name" value="TruB_C"/>
</dbReference>
<name>A0A0R1VMF3_9LACO</name>